<dbReference type="GO" id="GO:0005886">
    <property type="term" value="C:plasma membrane"/>
    <property type="evidence" value="ECO:0007669"/>
    <property type="project" value="UniProtKB-SubCell"/>
</dbReference>
<feature type="transmembrane region" description="Helical" evidence="10">
    <location>
        <begin position="6"/>
        <end position="30"/>
    </location>
</feature>
<keyword evidence="8" id="KW-0675">Receptor</keyword>
<evidence type="ECO:0000256" key="6">
    <source>
        <dbReference type="ARBA" id="ARBA00022989"/>
    </source>
</evidence>
<dbReference type="PANTHER" id="PTHR21137:SF35">
    <property type="entry name" value="ODORANT RECEPTOR 19A-RELATED"/>
    <property type="match status" value="1"/>
</dbReference>
<dbReference type="Proteomes" id="UP001152798">
    <property type="component" value="Chromosome 4"/>
</dbReference>
<evidence type="ECO:0000256" key="10">
    <source>
        <dbReference type="SAM" id="Phobius"/>
    </source>
</evidence>
<comment type="subcellular location">
    <subcellularLocation>
        <location evidence="1">Cell membrane</location>
        <topology evidence="1">Multi-pass membrane protein</topology>
    </subcellularLocation>
</comment>
<name>A0A9P0H9D5_NEZVI</name>
<keyword evidence="5" id="KW-0552">Olfaction</keyword>
<dbReference type="GO" id="GO:0007165">
    <property type="term" value="P:signal transduction"/>
    <property type="evidence" value="ECO:0007669"/>
    <property type="project" value="UniProtKB-KW"/>
</dbReference>
<keyword evidence="3" id="KW-0716">Sensory transduction</keyword>
<evidence type="ECO:0000313" key="12">
    <source>
        <dbReference type="Proteomes" id="UP001152798"/>
    </source>
</evidence>
<evidence type="ECO:0000256" key="2">
    <source>
        <dbReference type="ARBA" id="ARBA00022475"/>
    </source>
</evidence>
<keyword evidence="4 10" id="KW-0812">Transmembrane</keyword>
<dbReference type="PANTHER" id="PTHR21137">
    <property type="entry name" value="ODORANT RECEPTOR"/>
    <property type="match status" value="1"/>
</dbReference>
<evidence type="ECO:0000256" key="7">
    <source>
        <dbReference type="ARBA" id="ARBA00023136"/>
    </source>
</evidence>
<keyword evidence="9" id="KW-0807">Transducer</keyword>
<evidence type="ECO:0000256" key="4">
    <source>
        <dbReference type="ARBA" id="ARBA00022692"/>
    </source>
</evidence>
<dbReference type="GO" id="GO:0004984">
    <property type="term" value="F:olfactory receptor activity"/>
    <property type="evidence" value="ECO:0007669"/>
    <property type="project" value="InterPro"/>
</dbReference>
<dbReference type="InterPro" id="IPR004117">
    <property type="entry name" value="7tm6_olfct_rcpt"/>
</dbReference>
<evidence type="ECO:0000256" key="1">
    <source>
        <dbReference type="ARBA" id="ARBA00004651"/>
    </source>
</evidence>
<feature type="transmembrane region" description="Helical" evidence="10">
    <location>
        <begin position="42"/>
        <end position="60"/>
    </location>
</feature>
<evidence type="ECO:0000256" key="3">
    <source>
        <dbReference type="ARBA" id="ARBA00022606"/>
    </source>
</evidence>
<dbReference type="GO" id="GO:0005549">
    <property type="term" value="F:odorant binding"/>
    <property type="evidence" value="ECO:0007669"/>
    <property type="project" value="InterPro"/>
</dbReference>
<sequence length="135" mass="15244">MNPLLGVAIGYCMVVLPTLGVVTTTAIRGAKSIPEAVLNSNSWIGATITELLVLFMYSWICGKLKDSEEGIFEAVYSLNWYERDVKYRRTVLVIMAKSLQPKKMQMLYCGVMDRETFVAGLKAIYSFYNFMIGFE</sequence>
<evidence type="ECO:0000256" key="8">
    <source>
        <dbReference type="ARBA" id="ARBA00023170"/>
    </source>
</evidence>
<keyword evidence="6 10" id="KW-1133">Transmembrane helix</keyword>
<accession>A0A9P0H9D5</accession>
<dbReference type="AlphaFoldDB" id="A0A9P0H9D5"/>
<dbReference type="OrthoDB" id="6597368at2759"/>
<keyword evidence="7 10" id="KW-0472">Membrane</keyword>
<evidence type="ECO:0000256" key="5">
    <source>
        <dbReference type="ARBA" id="ARBA00022725"/>
    </source>
</evidence>
<keyword evidence="2" id="KW-1003">Cell membrane</keyword>
<evidence type="ECO:0008006" key="13">
    <source>
        <dbReference type="Google" id="ProtNLM"/>
    </source>
</evidence>
<gene>
    <name evidence="11" type="ORF">NEZAVI_LOCUS7471</name>
</gene>
<dbReference type="Pfam" id="PF02949">
    <property type="entry name" value="7tm_6"/>
    <property type="match status" value="1"/>
</dbReference>
<evidence type="ECO:0000256" key="9">
    <source>
        <dbReference type="ARBA" id="ARBA00023224"/>
    </source>
</evidence>
<keyword evidence="12" id="KW-1185">Reference proteome</keyword>
<proteinExistence type="predicted"/>
<evidence type="ECO:0000313" key="11">
    <source>
        <dbReference type="EMBL" id="CAH1397686.1"/>
    </source>
</evidence>
<reference evidence="11" key="1">
    <citation type="submission" date="2022-01" db="EMBL/GenBank/DDBJ databases">
        <authorList>
            <person name="King R."/>
        </authorList>
    </citation>
    <scope>NUCLEOTIDE SEQUENCE</scope>
</reference>
<protein>
    <recommendedName>
        <fullName evidence="13">Odorant receptor</fullName>
    </recommendedName>
</protein>
<organism evidence="11 12">
    <name type="scientific">Nezara viridula</name>
    <name type="common">Southern green stink bug</name>
    <name type="synonym">Cimex viridulus</name>
    <dbReference type="NCBI Taxonomy" id="85310"/>
    <lineage>
        <taxon>Eukaryota</taxon>
        <taxon>Metazoa</taxon>
        <taxon>Ecdysozoa</taxon>
        <taxon>Arthropoda</taxon>
        <taxon>Hexapoda</taxon>
        <taxon>Insecta</taxon>
        <taxon>Pterygota</taxon>
        <taxon>Neoptera</taxon>
        <taxon>Paraneoptera</taxon>
        <taxon>Hemiptera</taxon>
        <taxon>Heteroptera</taxon>
        <taxon>Panheteroptera</taxon>
        <taxon>Pentatomomorpha</taxon>
        <taxon>Pentatomoidea</taxon>
        <taxon>Pentatomidae</taxon>
        <taxon>Pentatominae</taxon>
        <taxon>Nezara</taxon>
    </lineage>
</organism>
<dbReference type="EMBL" id="OV725080">
    <property type="protein sequence ID" value="CAH1397686.1"/>
    <property type="molecule type" value="Genomic_DNA"/>
</dbReference>